<evidence type="ECO:0000313" key="2">
    <source>
        <dbReference type="Proteomes" id="UP001314229"/>
    </source>
</evidence>
<reference evidence="1 2" key="1">
    <citation type="submission" date="2024-01" db="EMBL/GenBank/DDBJ databases">
        <authorList>
            <person name="Alioto T."/>
            <person name="Alioto T."/>
            <person name="Gomez Garrido J."/>
        </authorList>
    </citation>
    <scope>NUCLEOTIDE SEQUENCE [LARGE SCALE GENOMIC DNA]</scope>
</reference>
<sequence length="101" mass="10598">MAENLWSWASEHLQSLRALHVPGLENRGADLVSRGSPRLRVCHSGGSRSAVASVVCGVNPNGGGSTMTIPQFRGPLSQEAGAVQALQILGQPLQAWLQKGS</sequence>
<protein>
    <submittedName>
        <fullName evidence="1">von Willebrand factor A domain-containing protein 5A-like</fullName>
    </submittedName>
</protein>
<proteinExistence type="predicted"/>
<comment type="caution">
    <text evidence="1">The sequence shown here is derived from an EMBL/GenBank/DDBJ whole genome shotgun (WGS) entry which is preliminary data.</text>
</comment>
<organism evidence="1 2">
    <name type="scientific">Scomber scombrus</name>
    <name type="common">Atlantic mackerel</name>
    <name type="synonym">Scomber vernalis</name>
    <dbReference type="NCBI Taxonomy" id="13677"/>
    <lineage>
        <taxon>Eukaryota</taxon>
        <taxon>Metazoa</taxon>
        <taxon>Chordata</taxon>
        <taxon>Craniata</taxon>
        <taxon>Vertebrata</taxon>
        <taxon>Euteleostomi</taxon>
        <taxon>Actinopterygii</taxon>
        <taxon>Neopterygii</taxon>
        <taxon>Teleostei</taxon>
        <taxon>Neoteleostei</taxon>
        <taxon>Acanthomorphata</taxon>
        <taxon>Pelagiaria</taxon>
        <taxon>Scombriformes</taxon>
        <taxon>Scombridae</taxon>
        <taxon>Scomber</taxon>
    </lineage>
</organism>
<name>A0AAV1PQX8_SCOSC</name>
<dbReference type="Proteomes" id="UP001314229">
    <property type="component" value="Unassembled WGS sequence"/>
</dbReference>
<evidence type="ECO:0000313" key="1">
    <source>
        <dbReference type="EMBL" id="CAK6973289.1"/>
    </source>
</evidence>
<dbReference type="AlphaFoldDB" id="A0AAV1PQX8"/>
<accession>A0AAV1PQX8</accession>
<dbReference type="EMBL" id="CAWUFR010000226">
    <property type="protein sequence ID" value="CAK6973289.1"/>
    <property type="molecule type" value="Genomic_DNA"/>
</dbReference>
<gene>
    <name evidence="1" type="ORF">FSCOSCO3_A020793</name>
</gene>
<keyword evidence="2" id="KW-1185">Reference proteome</keyword>